<dbReference type="AlphaFoldDB" id="A0A0E9SYF9"/>
<name>A0A0E9SYF9_ANGAN</name>
<organism evidence="1">
    <name type="scientific">Anguilla anguilla</name>
    <name type="common">European freshwater eel</name>
    <name type="synonym">Muraena anguilla</name>
    <dbReference type="NCBI Taxonomy" id="7936"/>
    <lineage>
        <taxon>Eukaryota</taxon>
        <taxon>Metazoa</taxon>
        <taxon>Chordata</taxon>
        <taxon>Craniata</taxon>
        <taxon>Vertebrata</taxon>
        <taxon>Euteleostomi</taxon>
        <taxon>Actinopterygii</taxon>
        <taxon>Neopterygii</taxon>
        <taxon>Teleostei</taxon>
        <taxon>Anguilliformes</taxon>
        <taxon>Anguillidae</taxon>
        <taxon>Anguilla</taxon>
    </lineage>
</organism>
<sequence>MKHGALFMKKDFVTYRELSCGNIQIDE</sequence>
<evidence type="ECO:0000313" key="1">
    <source>
        <dbReference type="EMBL" id="JAH45573.1"/>
    </source>
</evidence>
<dbReference type="EMBL" id="GBXM01063004">
    <property type="protein sequence ID" value="JAH45573.1"/>
    <property type="molecule type" value="Transcribed_RNA"/>
</dbReference>
<reference evidence="1" key="2">
    <citation type="journal article" date="2015" name="Fish Shellfish Immunol.">
        <title>Early steps in the European eel (Anguilla anguilla)-Vibrio vulnificus interaction in the gills: Role of the RtxA13 toxin.</title>
        <authorList>
            <person name="Callol A."/>
            <person name="Pajuelo D."/>
            <person name="Ebbesson L."/>
            <person name="Teles M."/>
            <person name="MacKenzie S."/>
            <person name="Amaro C."/>
        </authorList>
    </citation>
    <scope>NUCLEOTIDE SEQUENCE</scope>
</reference>
<reference evidence="1" key="1">
    <citation type="submission" date="2014-11" db="EMBL/GenBank/DDBJ databases">
        <authorList>
            <person name="Amaro Gonzalez C."/>
        </authorList>
    </citation>
    <scope>NUCLEOTIDE SEQUENCE</scope>
</reference>
<protein>
    <submittedName>
        <fullName evidence="1">Uncharacterized protein</fullName>
    </submittedName>
</protein>
<proteinExistence type="predicted"/>
<accession>A0A0E9SYF9</accession>